<accession>A0A398C9T3</accession>
<keyword evidence="2" id="KW-1003">Cell membrane</keyword>
<dbReference type="Gene3D" id="1.25.40.10">
    <property type="entry name" value="Tetratricopeptide repeat domain"/>
    <property type="match status" value="1"/>
</dbReference>
<dbReference type="InterPro" id="IPR026039">
    <property type="entry name" value="YfgM"/>
</dbReference>
<evidence type="ECO:0000256" key="4">
    <source>
        <dbReference type="ARBA" id="ARBA00022989"/>
    </source>
</evidence>
<evidence type="ECO:0000256" key="2">
    <source>
        <dbReference type="ARBA" id="ARBA00022475"/>
    </source>
</evidence>
<name>A0A398C9T3_9BURK</name>
<dbReference type="GO" id="GO:0005886">
    <property type="term" value="C:plasma membrane"/>
    <property type="evidence" value="ECO:0007669"/>
    <property type="project" value="UniProtKB-SubCell"/>
</dbReference>
<organism evidence="11 12">
    <name type="scientific">Simplicispira hankyongi</name>
    <dbReference type="NCBI Taxonomy" id="2315688"/>
    <lineage>
        <taxon>Bacteria</taxon>
        <taxon>Pseudomonadati</taxon>
        <taxon>Pseudomonadota</taxon>
        <taxon>Betaproteobacteria</taxon>
        <taxon>Burkholderiales</taxon>
        <taxon>Comamonadaceae</taxon>
        <taxon>Simplicispira</taxon>
    </lineage>
</organism>
<evidence type="ECO:0000256" key="3">
    <source>
        <dbReference type="ARBA" id="ARBA00022692"/>
    </source>
</evidence>
<evidence type="ECO:0000259" key="10">
    <source>
        <dbReference type="Pfam" id="PF09976"/>
    </source>
</evidence>
<reference evidence="11 12" key="1">
    <citation type="submission" date="2018-09" db="EMBL/GenBank/DDBJ databases">
        <title>Draft genome of Simplicispira sp. NY-02.</title>
        <authorList>
            <person name="Im W.T."/>
        </authorList>
    </citation>
    <scope>NUCLEOTIDE SEQUENCE [LARGE SCALE GENOMIC DNA]</scope>
    <source>
        <strain evidence="11 12">NY-02</strain>
    </source>
</reference>
<feature type="transmembrane region" description="Helical" evidence="9">
    <location>
        <begin position="20"/>
        <end position="41"/>
    </location>
</feature>
<evidence type="ECO:0000256" key="1">
    <source>
        <dbReference type="ARBA" id="ARBA00004401"/>
    </source>
</evidence>
<dbReference type="InterPro" id="IPR018704">
    <property type="entry name" value="SecYEG/CpoB_TPR"/>
</dbReference>
<evidence type="ECO:0000256" key="5">
    <source>
        <dbReference type="ARBA" id="ARBA00023136"/>
    </source>
</evidence>
<comment type="caution">
    <text evidence="11">The sequence shown here is derived from an EMBL/GenBank/DDBJ whole genome shotgun (WGS) entry which is preliminary data.</text>
</comment>
<evidence type="ECO:0000256" key="7">
    <source>
        <dbReference type="ARBA" id="ARBA00024197"/>
    </source>
</evidence>
<dbReference type="OrthoDB" id="8521102at2"/>
<dbReference type="Pfam" id="PF09976">
    <property type="entry name" value="TPR_21"/>
    <property type="match status" value="1"/>
</dbReference>
<keyword evidence="4 9" id="KW-1133">Transmembrane helix</keyword>
<comment type="similarity">
    <text evidence="7">Belongs to the YfgM family.</text>
</comment>
<evidence type="ECO:0000256" key="6">
    <source>
        <dbReference type="ARBA" id="ARBA00023186"/>
    </source>
</evidence>
<dbReference type="PANTHER" id="PTHR38035">
    <property type="entry name" value="UPF0070 PROTEIN YFGM"/>
    <property type="match status" value="1"/>
</dbReference>
<evidence type="ECO:0000256" key="8">
    <source>
        <dbReference type="ARBA" id="ARBA00024235"/>
    </source>
</evidence>
<dbReference type="PIRSF" id="PIRSF006170">
    <property type="entry name" value="YfgM"/>
    <property type="match status" value="1"/>
</dbReference>
<dbReference type="InterPro" id="IPR011990">
    <property type="entry name" value="TPR-like_helical_dom_sf"/>
</dbReference>
<proteinExistence type="inferred from homology"/>
<keyword evidence="12" id="KW-1185">Reference proteome</keyword>
<dbReference type="PANTHER" id="PTHR38035:SF1">
    <property type="entry name" value="ANCILLARY SECYEG TRANSLOCON SUBUNIT"/>
    <property type="match status" value="1"/>
</dbReference>
<dbReference type="AlphaFoldDB" id="A0A398C9T3"/>
<dbReference type="SUPFAM" id="SSF48452">
    <property type="entry name" value="TPR-like"/>
    <property type="match status" value="1"/>
</dbReference>
<evidence type="ECO:0000313" key="11">
    <source>
        <dbReference type="EMBL" id="RID99519.1"/>
    </source>
</evidence>
<comment type="subcellular location">
    <subcellularLocation>
        <location evidence="1">Cell membrane</location>
        <topology evidence="1">Single-pass type II membrane protein</topology>
    </subcellularLocation>
</comment>
<feature type="domain" description="Ancillary SecYEG translocon subunit/Cell division coordinator CpoB TPR" evidence="10">
    <location>
        <begin position="17"/>
        <end position="210"/>
    </location>
</feature>
<dbReference type="Proteomes" id="UP000266302">
    <property type="component" value="Unassembled WGS sequence"/>
</dbReference>
<gene>
    <name evidence="11" type="ORF">D3F03_03645</name>
</gene>
<protein>
    <recommendedName>
        <fullName evidence="8">Ancillary SecYEG translocon subunit</fullName>
    </recommendedName>
</protein>
<keyword evidence="3 9" id="KW-0812">Transmembrane</keyword>
<dbReference type="EMBL" id="QXJC01000001">
    <property type="protein sequence ID" value="RID99519.1"/>
    <property type="molecule type" value="Genomic_DNA"/>
</dbReference>
<dbReference type="RefSeq" id="WP_119107968.1">
    <property type="nucleotide sequence ID" value="NZ_QXJC01000001.1"/>
</dbReference>
<evidence type="ECO:0000256" key="9">
    <source>
        <dbReference type="SAM" id="Phobius"/>
    </source>
</evidence>
<keyword evidence="5 9" id="KW-0472">Membrane</keyword>
<keyword evidence="6" id="KW-0143">Chaperone</keyword>
<dbReference type="GO" id="GO:0044877">
    <property type="term" value="F:protein-containing complex binding"/>
    <property type="evidence" value="ECO:0007669"/>
    <property type="project" value="InterPro"/>
</dbReference>
<sequence length="226" mass="24406">MANHLDLEEQEQLDQLKHFWASWGTLISGVLTAILLALAGWNGYQFWQTRQASQASALSDAIEAAAAQKDVKRLEQAFGDMRSQHGSTTQASQAALLVAKIEEESGKLDAAKEALVWLASNGSDEGYKSVARLRLASVLIAQGANEEALTQLKTGIAPEFAAVAADRKGDALKLLGKRDEAVAQYTLAYQTLEPATDYRRLVEVKLNALGVRPDLLAVADTKDAVK</sequence>
<evidence type="ECO:0000313" key="12">
    <source>
        <dbReference type="Proteomes" id="UP000266302"/>
    </source>
</evidence>